<reference evidence="1 2" key="1">
    <citation type="submission" date="2011-06" db="EMBL/GenBank/DDBJ databases">
        <authorList>
            <person name="Harkins D.M."/>
            <person name="Madupu R."/>
            <person name="Durkin A.S."/>
            <person name="Torralba M."/>
            <person name="Methe B."/>
            <person name="Sutton G.G."/>
            <person name="Nelson K.E."/>
        </authorList>
    </citation>
    <scope>NUCLEOTIDE SEQUENCE [LARGE SCALE GENOMIC DNA]</scope>
    <source>
        <strain evidence="1 2">SK1060</strain>
    </source>
</reference>
<accession>F9P6W7</accession>
<proteinExistence type="predicted"/>
<gene>
    <name evidence="1" type="ORF">HMPREF1042_1614</name>
</gene>
<name>F9P6W7_STRCV</name>
<dbReference type="AlphaFoldDB" id="F9P6W7"/>
<organism evidence="1 2">
    <name type="scientific">Streptococcus constellatus subsp. pharyngis SK1060 = CCUG 46377</name>
    <dbReference type="NCBI Taxonomy" id="1035184"/>
    <lineage>
        <taxon>Bacteria</taxon>
        <taxon>Bacillati</taxon>
        <taxon>Bacillota</taxon>
        <taxon>Bacilli</taxon>
        <taxon>Lactobacillales</taxon>
        <taxon>Streptococcaceae</taxon>
        <taxon>Streptococcus</taxon>
        <taxon>Streptococcus anginosus group</taxon>
    </lineage>
</organism>
<protein>
    <submittedName>
        <fullName evidence="1">Uncharacterized protein</fullName>
    </submittedName>
</protein>
<evidence type="ECO:0000313" key="1">
    <source>
        <dbReference type="EMBL" id="EGV08434.1"/>
    </source>
</evidence>
<sequence length="45" mass="5359">MISNFLLPINQTELKVKQIILEEFIHWLPVFSVIDILFPYSIVKE</sequence>
<evidence type="ECO:0000313" key="2">
    <source>
        <dbReference type="Proteomes" id="UP000003287"/>
    </source>
</evidence>
<dbReference type="EMBL" id="AFUP01000004">
    <property type="protein sequence ID" value="EGV08434.1"/>
    <property type="molecule type" value="Genomic_DNA"/>
</dbReference>
<dbReference type="Proteomes" id="UP000003287">
    <property type="component" value="Unassembled WGS sequence"/>
</dbReference>